<keyword evidence="2" id="KW-1185">Reference proteome</keyword>
<evidence type="ECO:0000313" key="2">
    <source>
        <dbReference type="Proteomes" id="UP000054481"/>
    </source>
</evidence>
<name>A0A0F7ZWG8_9HYPO</name>
<sequence>MGINPSSLIYRPAHDYTPGLAALVWVGRLMFLEYSLPLHPYSTLECAWPDRSFYSCQVERLQTIRKKYLVRGCYSVLSEIIELKAVAKSIVKQEGIPANLSWATDGRSFTIGNNKEIKLTDFSTMHHNAISKVQDMVREMTLDWRPAVDLSVIQDDWTCRKPGWSFLEKPENELSGLFKTMTRLAWSSSFRSELFAKAGHWLPAGLFWNPSDNELRWRLKRSHMLLLRVRGT</sequence>
<organism evidence="1 2">
    <name type="scientific">Hirsutella minnesotensis 3608</name>
    <dbReference type="NCBI Taxonomy" id="1043627"/>
    <lineage>
        <taxon>Eukaryota</taxon>
        <taxon>Fungi</taxon>
        <taxon>Dikarya</taxon>
        <taxon>Ascomycota</taxon>
        <taxon>Pezizomycotina</taxon>
        <taxon>Sordariomycetes</taxon>
        <taxon>Hypocreomycetidae</taxon>
        <taxon>Hypocreales</taxon>
        <taxon>Ophiocordycipitaceae</taxon>
        <taxon>Hirsutella</taxon>
    </lineage>
</organism>
<dbReference type="AlphaFoldDB" id="A0A0F7ZWG8"/>
<proteinExistence type="predicted"/>
<dbReference type="Proteomes" id="UP000054481">
    <property type="component" value="Unassembled WGS sequence"/>
</dbReference>
<dbReference type="OrthoDB" id="5082897at2759"/>
<dbReference type="EMBL" id="KQ030786">
    <property type="protein sequence ID" value="KJZ68947.1"/>
    <property type="molecule type" value="Genomic_DNA"/>
</dbReference>
<gene>
    <name evidence="1" type="ORF">HIM_11663</name>
</gene>
<accession>A0A0F7ZWG8</accession>
<protein>
    <submittedName>
        <fullName evidence="1">Uncharacterized protein</fullName>
    </submittedName>
</protein>
<reference evidence="1 2" key="1">
    <citation type="journal article" date="2014" name="Genome Biol. Evol.">
        <title>Comparative genomics and transcriptomics analyses reveal divergent lifestyle features of nematode endoparasitic fungus Hirsutella minnesotensis.</title>
        <authorList>
            <person name="Lai Y."/>
            <person name="Liu K."/>
            <person name="Zhang X."/>
            <person name="Zhang X."/>
            <person name="Li K."/>
            <person name="Wang N."/>
            <person name="Shu C."/>
            <person name="Wu Y."/>
            <person name="Wang C."/>
            <person name="Bushley K.E."/>
            <person name="Xiang M."/>
            <person name="Liu X."/>
        </authorList>
    </citation>
    <scope>NUCLEOTIDE SEQUENCE [LARGE SCALE GENOMIC DNA]</scope>
    <source>
        <strain evidence="1 2">3608</strain>
    </source>
</reference>
<evidence type="ECO:0000313" key="1">
    <source>
        <dbReference type="EMBL" id="KJZ68947.1"/>
    </source>
</evidence>